<evidence type="ECO:0000313" key="8">
    <source>
        <dbReference type="Proteomes" id="UP000228614"/>
    </source>
</evidence>
<comment type="caution">
    <text evidence="7">The sequence shown here is derived from an EMBL/GenBank/DDBJ whole genome shotgun (WGS) entry which is preliminary data.</text>
</comment>
<dbReference type="PANTHER" id="PTHR21569">
    <property type="entry name" value="RIBOSOMAL PROTEIN S9"/>
    <property type="match status" value="1"/>
</dbReference>
<dbReference type="GO" id="GO:0005737">
    <property type="term" value="C:cytoplasm"/>
    <property type="evidence" value="ECO:0007669"/>
    <property type="project" value="UniProtKB-ARBA"/>
</dbReference>
<dbReference type="AlphaFoldDB" id="A0A2H0V6U9"/>
<dbReference type="PANTHER" id="PTHR21569:SF1">
    <property type="entry name" value="SMALL RIBOSOMAL SUBUNIT PROTEIN US9M"/>
    <property type="match status" value="1"/>
</dbReference>
<evidence type="ECO:0000256" key="6">
    <source>
        <dbReference type="SAM" id="MobiDB-lite"/>
    </source>
</evidence>
<dbReference type="EMBL" id="PFAN01000109">
    <property type="protein sequence ID" value="PIR94803.1"/>
    <property type="molecule type" value="Genomic_DNA"/>
</dbReference>
<keyword evidence="2 4" id="KW-0689">Ribosomal protein</keyword>
<dbReference type="SUPFAM" id="SSF54211">
    <property type="entry name" value="Ribosomal protein S5 domain 2-like"/>
    <property type="match status" value="1"/>
</dbReference>
<dbReference type="PROSITE" id="PS00360">
    <property type="entry name" value="RIBOSOMAL_S9"/>
    <property type="match status" value="1"/>
</dbReference>
<gene>
    <name evidence="7" type="primary">rpsI</name>
    <name evidence="7" type="ORF">COT95_02185</name>
</gene>
<dbReference type="InterPro" id="IPR023035">
    <property type="entry name" value="Ribosomal_uS9_bac/plastid"/>
</dbReference>
<dbReference type="InterPro" id="IPR014721">
    <property type="entry name" value="Ribsml_uS5_D2-typ_fold_subgr"/>
</dbReference>
<organism evidence="7 8">
    <name type="scientific">Candidatus Falkowbacteria bacterium CG10_big_fil_rev_8_21_14_0_10_37_6</name>
    <dbReference type="NCBI Taxonomy" id="1974563"/>
    <lineage>
        <taxon>Bacteria</taxon>
        <taxon>Candidatus Falkowiibacteriota</taxon>
    </lineage>
</organism>
<dbReference type="FunFam" id="3.30.230.10:FF:000001">
    <property type="entry name" value="30S ribosomal protein S9"/>
    <property type="match status" value="1"/>
</dbReference>
<comment type="similarity">
    <text evidence="1 4">Belongs to the universal ribosomal protein uS9 family.</text>
</comment>
<dbReference type="NCBIfam" id="NF001099">
    <property type="entry name" value="PRK00132.1"/>
    <property type="match status" value="1"/>
</dbReference>
<feature type="region of interest" description="Disordered" evidence="6">
    <location>
        <begin position="111"/>
        <end position="141"/>
    </location>
</feature>
<dbReference type="Gene3D" id="3.30.230.10">
    <property type="match status" value="1"/>
</dbReference>
<keyword evidence="3 4" id="KW-0687">Ribonucleoprotein</keyword>
<evidence type="ECO:0000256" key="1">
    <source>
        <dbReference type="ARBA" id="ARBA00005251"/>
    </source>
</evidence>
<evidence type="ECO:0000256" key="2">
    <source>
        <dbReference type="ARBA" id="ARBA00022980"/>
    </source>
</evidence>
<dbReference type="InterPro" id="IPR020568">
    <property type="entry name" value="Ribosomal_Su5_D2-typ_SF"/>
</dbReference>
<sequence>MTEEKNTTKEFKGKYISSVGRRKTAAAQVRMYKNGSGVVLVNNLPLKVYFPTVDLQNTVIRPLVVAGLEKKVDLSVIVKGGGKIGQATAVGHGVARAILANDKEAKPVLRAEKLLTRDSRRKERKKPGLKKARRAPQWSKR</sequence>
<name>A0A2H0V6U9_9BACT</name>
<dbReference type="GO" id="GO:0006412">
    <property type="term" value="P:translation"/>
    <property type="evidence" value="ECO:0007669"/>
    <property type="project" value="InterPro"/>
</dbReference>
<proteinExistence type="inferred from homology"/>
<dbReference type="Proteomes" id="UP000228614">
    <property type="component" value="Unassembled WGS sequence"/>
</dbReference>
<evidence type="ECO:0000256" key="5">
    <source>
        <dbReference type="RuleBase" id="RU003816"/>
    </source>
</evidence>
<dbReference type="GO" id="GO:0003723">
    <property type="term" value="F:RNA binding"/>
    <property type="evidence" value="ECO:0007669"/>
    <property type="project" value="TreeGrafter"/>
</dbReference>
<dbReference type="InterPro" id="IPR000754">
    <property type="entry name" value="Ribosomal_uS9"/>
</dbReference>
<evidence type="ECO:0000313" key="7">
    <source>
        <dbReference type="EMBL" id="PIR94803.1"/>
    </source>
</evidence>
<dbReference type="InterPro" id="IPR020574">
    <property type="entry name" value="Ribosomal_uS9_CS"/>
</dbReference>
<dbReference type="GO" id="GO:0003735">
    <property type="term" value="F:structural constituent of ribosome"/>
    <property type="evidence" value="ECO:0007669"/>
    <property type="project" value="InterPro"/>
</dbReference>
<protein>
    <recommendedName>
        <fullName evidence="5">30S ribosomal protein S9</fullName>
    </recommendedName>
</protein>
<reference evidence="8" key="1">
    <citation type="submission" date="2017-09" db="EMBL/GenBank/DDBJ databases">
        <title>Depth-based differentiation of microbial function through sediment-hosted aquifers and enrichment of novel symbionts in the deep terrestrial subsurface.</title>
        <authorList>
            <person name="Probst A.J."/>
            <person name="Ladd B."/>
            <person name="Jarett J.K."/>
            <person name="Geller-Mcgrath D.E."/>
            <person name="Sieber C.M.K."/>
            <person name="Emerson J.B."/>
            <person name="Anantharaman K."/>
            <person name="Thomas B.C."/>
            <person name="Malmstrom R."/>
            <person name="Stieglmeier M."/>
            <person name="Klingl A."/>
            <person name="Woyke T."/>
            <person name="Ryan C.M."/>
            <person name="Banfield J.F."/>
        </authorList>
    </citation>
    <scope>NUCLEOTIDE SEQUENCE [LARGE SCALE GENOMIC DNA]</scope>
</reference>
<evidence type="ECO:0000256" key="3">
    <source>
        <dbReference type="ARBA" id="ARBA00023274"/>
    </source>
</evidence>
<dbReference type="Pfam" id="PF00380">
    <property type="entry name" value="Ribosomal_S9"/>
    <property type="match status" value="1"/>
</dbReference>
<accession>A0A2H0V6U9</accession>
<evidence type="ECO:0000256" key="4">
    <source>
        <dbReference type="RuleBase" id="RU003815"/>
    </source>
</evidence>
<feature type="compositionally biased region" description="Basic and acidic residues" evidence="6">
    <location>
        <begin position="111"/>
        <end position="121"/>
    </location>
</feature>
<dbReference type="GO" id="GO:0015935">
    <property type="term" value="C:small ribosomal subunit"/>
    <property type="evidence" value="ECO:0007669"/>
    <property type="project" value="TreeGrafter"/>
</dbReference>
<feature type="compositionally biased region" description="Basic residues" evidence="6">
    <location>
        <begin position="122"/>
        <end position="141"/>
    </location>
</feature>